<evidence type="ECO:0000256" key="6">
    <source>
        <dbReference type="ARBA" id="ARBA00023002"/>
    </source>
</evidence>
<dbReference type="PIRSF" id="PIRSF000194">
    <property type="entry name" value="DHFR"/>
    <property type="match status" value="1"/>
</dbReference>
<gene>
    <name evidence="9" type="ORF">brsh051_23440</name>
</gene>
<dbReference type="InterPro" id="IPR024072">
    <property type="entry name" value="DHFR-like_dom_sf"/>
</dbReference>
<reference evidence="9" key="1">
    <citation type="journal article" date="2024" name="Int. J. Syst. Evol. Microbiol.">
        <title>Brooklawnia propionicigenes sp. nov., a facultatively anaerobic, propionate-producing bacterium isolated from a methanogenic reactor treating waste from cattle farms.</title>
        <authorList>
            <person name="Akita Y."/>
            <person name="Ueki A."/>
            <person name="Tonouchi A."/>
            <person name="Sugawara Y."/>
            <person name="Honma S."/>
            <person name="Kaku N."/>
            <person name="Ueki K."/>
        </authorList>
    </citation>
    <scope>NUCLEOTIDE SEQUENCE</scope>
    <source>
        <strain evidence="9">SH051</strain>
    </source>
</reference>
<comment type="function">
    <text evidence="7">Key enzyme in folate metabolism. Catalyzes an essential reaction for de novo glycine and purine synthesis, and for DNA precursor synthesis.</text>
</comment>
<dbReference type="GO" id="GO:0006730">
    <property type="term" value="P:one-carbon metabolic process"/>
    <property type="evidence" value="ECO:0007669"/>
    <property type="project" value="UniProtKB-KW"/>
</dbReference>
<dbReference type="GO" id="GO:0004146">
    <property type="term" value="F:dihydrofolate reductase activity"/>
    <property type="evidence" value="ECO:0007669"/>
    <property type="project" value="UniProtKB-EC"/>
</dbReference>
<evidence type="ECO:0000259" key="8">
    <source>
        <dbReference type="PROSITE" id="PS51330"/>
    </source>
</evidence>
<comment type="similarity">
    <text evidence="2 7">Belongs to the dihydrofolate reductase family.</text>
</comment>
<dbReference type="PANTHER" id="PTHR48069">
    <property type="entry name" value="DIHYDROFOLATE REDUCTASE"/>
    <property type="match status" value="1"/>
</dbReference>
<dbReference type="SUPFAM" id="SSF53597">
    <property type="entry name" value="Dihydrofolate reductase-like"/>
    <property type="match status" value="1"/>
</dbReference>
<dbReference type="GO" id="GO:0046654">
    <property type="term" value="P:tetrahydrofolate biosynthetic process"/>
    <property type="evidence" value="ECO:0007669"/>
    <property type="project" value="InterPro"/>
</dbReference>
<dbReference type="GO" id="GO:0046655">
    <property type="term" value="P:folic acid metabolic process"/>
    <property type="evidence" value="ECO:0007669"/>
    <property type="project" value="TreeGrafter"/>
</dbReference>
<evidence type="ECO:0000256" key="7">
    <source>
        <dbReference type="PIRNR" id="PIRNR000194"/>
    </source>
</evidence>
<dbReference type="PANTHER" id="PTHR48069:SF3">
    <property type="entry name" value="DIHYDROFOLATE REDUCTASE"/>
    <property type="match status" value="1"/>
</dbReference>
<evidence type="ECO:0000313" key="9">
    <source>
        <dbReference type="EMBL" id="BEH03063.1"/>
    </source>
</evidence>
<evidence type="ECO:0000256" key="5">
    <source>
        <dbReference type="ARBA" id="ARBA00022857"/>
    </source>
</evidence>
<protein>
    <recommendedName>
        <fullName evidence="3 7">Dihydrofolate reductase</fullName>
        <ecNumber evidence="3 7">1.5.1.3</ecNumber>
    </recommendedName>
</protein>
<feature type="domain" description="DHFR" evidence="8">
    <location>
        <begin position="2"/>
        <end position="164"/>
    </location>
</feature>
<evidence type="ECO:0000313" key="10">
    <source>
        <dbReference type="Proteomes" id="UP001431656"/>
    </source>
</evidence>
<dbReference type="KEGG" id="broo:brsh051_23440"/>
<keyword evidence="5 7" id="KW-0521">NADP</keyword>
<dbReference type="CDD" id="cd00209">
    <property type="entry name" value="DHFR"/>
    <property type="match status" value="1"/>
</dbReference>
<comment type="catalytic activity">
    <reaction evidence="7">
        <text>(6S)-5,6,7,8-tetrahydrofolate + NADP(+) = 7,8-dihydrofolate + NADPH + H(+)</text>
        <dbReference type="Rhea" id="RHEA:15009"/>
        <dbReference type="ChEBI" id="CHEBI:15378"/>
        <dbReference type="ChEBI" id="CHEBI:57451"/>
        <dbReference type="ChEBI" id="CHEBI:57453"/>
        <dbReference type="ChEBI" id="CHEBI:57783"/>
        <dbReference type="ChEBI" id="CHEBI:58349"/>
        <dbReference type="EC" id="1.5.1.3"/>
    </reaction>
</comment>
<comment type="pathway">
    <text evidence="1 7">Cofactor biosynthesis; tetrahydrofolate biosynthesis; 5,6,7,8-tetrahydrofolate from 7,8-dihydrofolate: step 1/1.</text>
</comment>
<keyword evidence="4 7" id="KW-0554">One-carbon metabolism</keyword>
<dbReference type="GO" id="GO:0005829">
    <property type="term" value="C:cytosol"/>
    <property type="evidence" value="ECO:0007669"/>
    <property type="project" value="TreeGrafter"/>
</dbReference>
<dbReference type="Gene3D" id="3.40.430.10">
    <property type="entry name" value="Dihydrofolate Reductase, subunit A"/>
    <property type="match status" value="1"/>
</dbReference>
<dbReference type="PRINTS" id="PR00070">
    <property type="entry name" value="DHFR"/>
</dbReference>
<evidence type="ECO:0000256" key="2">
    <source>
        <dbReference type="ARBA" id="ARBA00009539"/>
    </source>
</evidence>
<dbReference type="Proteomes" id="UP001431656">
    <property type="component" value="Chromosome"/>
</dbReference>
<dbReference type="InterPro" id="IPR012259">
    <property type="entry name" value="DHFR"/>
</dbReference>
<dbReference type="GO" id="GO:0050661">
    <property type="term" value="F:NADP binding"/>
    <property type="evidence" value="ECO:0007669"/>
    <property type="project" value="InterPro"/>
</dbReference>
<dbReference type="EMBL" id="AP028056">
    <property type="protein sequence ID" value="BEH03063.1"/>
    <property type="molecule type" value="Genomic_DNA"/>
</dbReference>
<dbReference type="RefSeq" id="WP_286265208.1">
    <property type="nucleotide sequence ID" value="NZ_AP028056.1"/>
</dbReference>
<proteinExistence type="inferred from homology"/>
<evidence type="ECO:0000256" key="4">
    <source>
        <dbReference type="ARBA" id="ARBA00022563"/>
    </source>
</evidence>
<name>A0AAN0K7J1_9ACTN</name>
<organism evidence="9 10">
    <name type="scientific">Brooklawnia propionicigenes</name>
    <dbReference type="NCBI Taxonomy" id="3041175"/>
    <lineage>
        <taxon>Bacteria</taxon>
        <taxon>Bacillati</taxon>
        <taxon>Actinomycetota</taxon>
        <taxon>Actinomycetes</taxon>
        <taxon>Propionibacteriales</taxon>
        <taxon>Propionibacteriaceae</taxon>
        <taxon>Brooklawnia</taxon>
    </lineage>
</organism>
<evidence type="ECO:0000256" key="3">
    <source>
        <dbReference type="ARBA" id="ARBA00012856"/>
    </source>
</evidence>
<dbReference type="GO" id="GO:0046452">
    <property type="term" value="P:dihydrofolate metabolic process"/>
    <property type="evidence" value="ECO:0007669"/>
    <property type="project" value="TreeGrafter"/>
</dbReference>
<dbReference type="InterPro" id="IPR001796">
    <property type="entry name" value="DHFR_dom"/>
</dbReference>
<keyword evidence="10" id="KW-1185">Reference proteome</keyword>
<dbReference type="EC" id="1.5.1.3" evidence="3 7"/>
<dbReference type="AlphaFoldDB" id="A0AAN0K7J1"/>
<sequence>MKLIAIAVVASNGVIGDGNDQPFKFAEDWARFKKITMGHSMIMGRKTHEAMGLLPGRTSIVITHHPEKLSFPVSEDGRPRGIAVTSWEQAVQVPTGDADEVRYVIGGGQIYRLAWPHLDELDITEVHAQAAGSVLFPEIKPEEWKEVSRQPRGEFDFVRYTRAQ</sequence>
<accession>A0AAN0K7J1</accession>
<dbReference type="PROSITE" id="PS51330">
    <property type="entry name" value="DHFR_2"/>
    <property type="match status" value="1"/>
</dbReference>
<evidence type="ECO:0000256" key="1">
    <source>
        <dbReference type="ARBA" id="ARBA00004903"/>
    </source>
</evidence>
<keyword evidence="6 7" id="KW-0560">Oxidoreductase</keyword>
<dbReference type="Pfam" id="PF00186">
    <property type="entry name" value="DHFR_1"/>
    <property type="match status" value="1"/>
</dbReference>